<protein>
    <submittedName>
        <fullName evidence="2">TniQ family protein</fullName>
    </submittedName>
</protein>
<evidence type="ECO:0000313" key="3">
    <source>
        <dbReference type="Proteomes" id="UP000565724"/>
    </source>
</evidence>
<proteinExistence type="predicted"/>
<organism evidence="2 3">
    <name type="scientific">Cellulomonas humilata</name>
    <dbReference type="NCBI Taxonomy" id="144055"/>
    <lineage>
        <taxon>Bacteria</taxon>
        <taxon>Bacillati</taxon>
        <taxon>Actinomycetota</taxon>
        <taxon>Actinomycetes</taxon>
        <taxon>Micrococcales</taxon>
        <taxon>Cellulomonadaceae</taxon>
        <taxon>Cellulomonas</taxon>
    </lineage>
</organism>
<gene>
    <name evidence="2" type="ORF">HP550_17540</name>
</gene>
<feature type="domain" description="TniQ" evidence="1">
    <location>
        <begin position="8"/>
        <end position="146"/>
    </location>
</feature>
<reference evidence="2 3" key="1">
    <citation type="submission" date="2020-05" db="EMBL/GenBank/DDBJ databases">
        <title>Genome Sequencing of Type Strains.</title>
        <authorList>
            <person name="Lemaire J.F."/>
            <person name="Inderbitzin P."/>
            <person name="Gregorio O.A."/>
            <person name="Collins S.B."/>
            <person name="Wespe N."/>
            <person name="Knight-Connoni V."/>
        </authorList>
    </citation>
    <scope>NUCLEOTIDE SEQUENCE [LARGE SCALE GENOMIC DNA]</scope>
    <source>
        <strain evidence="2 3">ATCC 25174</strain>
    </source>
</reference>
<evidence type="ECO:0000259" key="1">
    <source>
        <dbReference type="Pfam" id="PF06527"/>
    </source>
</evidence>
<dbReference type="Pfam" id="PF06527">
    <property type="entry name" value="TniQ"/>
    <property type="match status" value="1"/>
</dbReference>
<sequence>MAMTIALPVSVEPVRGEAIDSWLERLAYMNGLSTADLMRTLTDSAGGKPRFLTLAPDPRVVARLARLGGVPAGAVRSMTLAAHPAAVDLHGLDPADGGSFRVVAARGWVSGHGTQLCPRCLAADHVWRLVWRLPIVAVCAQHSCLLATRCPGCLRPFRDQGHSPLRPSGSGLQCGNPVGHGPAQHCPHLLTEIVFRPAPERAVATQQRIDRALSGEHVQVVGEQQANSAYLTNLRSLTTLLLHLATQVDALALARWPVLLRTGGDARARTRGPRWGISPPRDPSLRAGAISTADEILSAPDVDASAAALAPWIELTPASNDGALGWLADRTVMTATLTRLITATLAPHRRLSHRLDNSGAPMNASTRTIPQVIPQDLFAEHLTGLIDSGEVTTRAFASLCIARTHADITTWAVAAEALDLPAAVGTRTARACSARMTAHREVWTARLTLVAAALPRQDYRVLEQKVRHRTHMSRWYEEWARRYRPGSHFEARPYALIWQWIHVAHGHIDAAPAWSGQQTVTTERARYRQFENSLDRYQQQGLAAALHKRA</sequence>
<keyword evidence="3" id="KW-1185">Reference proteome</keyword>
<dbReference type="Proteomes" id="UP000565724">
    <property type="component" value="Unassembled WGS sequence"/>
</dbReference>
<dbReference type="AlphaFoldDB" id="A0A7Y6A3S0"/>
<dbReference type="EMBL" id="JABMCI010000070">
    <property type="protein sequence ID" value="NUU19055.1"/>
    <property type="molecule type" value="Genomic_DNA"/>
</dbReference>
<evidence type="ECO:0000313" key="2">
    <source>
        <dbReference type="EMBL" id="NUU19055.1"/>
    </source>
</evidence>
<dbReference type="InterPro" id="IPR009492">
    <property type="entry name" value="TniQ"/>
</dbReference>
<accession>A0A7Y6A3S0</accession>
<comment type="caution">
    <text evidence="2">The sequence shown here is derived from an EMBL/GenBank/DDBJ whole genome shotgun (WGS) entry which is preliminary data.</text>
</comment>
<name>A0A7Y6A3S0_9CELL</name>